<comment type="caution">
    <text evidence="2">The sequence shown here is derived from an EMBL/GenBank/DDBJ whole genome shotgun (WGS) entry which is preliminary data.</text>
</comment>
<dbReference type="InterPro" id="IPR003737">
    <property type="entry name" value="GlcNAc_PI_deacetylase-related"/>
</dbReference>
<dbReference type="PANTHER" id="PTHR12993">
    <property type="entry name" value="N-ACETYLGLUCOSAMINYL-PHOSPHATIDYLINOSITOL DE-N-ACETYLASE-RELATED"/>
    <property type="match status" value="1"/>
</dbReference>
<evidence type="ECO:0000256" key="1">
    <source>
        <dbReference type="SAM" id="Phobius"/>
    </source>
</evidence>
<dbReference type="Pfam" id="PF02585">
    <property type="entry name" value="PIG-L"/>
    <property type="match status" value="1"/>
</dbReference>
<proteinExistence type="predicted"/>
<dbReference type="InterPro" id="IPR024078">
    <property type="entry name" value="LmbE-like_dom_sf"/>
</dbReference>
<evidence type="ECO:0000313" key="3">
    <source>
        <dbReference type="Proteomes" id="UP001328733"/>
    </source>
</evidence>
<accession>A0AAW9QQZ2</accession>
<dbReference type="GO" id="GO:0016811">
    <property type="term" value="F:hydrolase activity, acting on carbon-nitrogen (but not peptide) bonds, in linear amides"/>
    <property type="evidence" value="ECO:0007669"/>
    <property type="project" value="TreeGrafter"/>
</dbReference>
<gene>
    <name evidence="2" type="ORF">V0288_10940</name>
</gene>
<dbReference type="Proteomes" id="UP001328733">
    <property type="component" value="Unassembled WGS sequence"/>
</dbReference>
<protein>
    <submittedName>
        <fullName evidence="2">PIG-L family deacetylase</fullName>
        <ecNumber evidence="2">3.5.1.-</ecNumber>
    </submittedName>
</protein>
<dbReference type="SUPFAM" id="SSF102588">
    <property type="entry name" value="LmbE-like"/>
    <property type="match status" value="1"/>
</dbReference>
<dbReference type="PANTHER" id="PTHR12993:SF11">
    <property type="entry name" value="N-ACETYLGLUCOSAMINYL-PHOSPHATIDYLINOSITOL DE-N-ACETYLASE"/>
    <property type="match status" value="1"/>
</dbReference>
<keyword evidence="3" id="KW-1185">Reference proteome</keyword>
<keyword evidence="1" id="KW-0812">Transmembrane</keyword>
<sequence>MKRFLSMYWFFFLPLILVILIFAGFWFLRSRLQDDSIPVGLDFPGNRVMFVFPHPDDEITCAGTLKALNRQGKETILITLTRGEAGTTNGLVDESDPVRKKRELGQLRSRELESVSELLDIDRLEIFDFPDSGIKDIPAEVLKSVIEEKIDRYQPSVIITYDDKIGLYGHPDHVAIARYVKEIFESNKGRNNFPVQRLYQITLPRPMIETAMQISDYFKQNYPTLTENGLPSPTLAVKITEFGAYKRDAMLLHRSQRSTFDDMQPYFDRFPPSLYFRIFDKEYFARVE</sequence>
<feature type="transmembrane region" description="Helical" evidence="1">
    <location>
        <begin position="7"/>
        <end position="28"/>
    </location>
</feature>
<keyword evidence="1" id="KW-0472">Membrane</keyword>
<organism evidence="2 3">
    <name type="scientific">Pannus brasiliensis CCIBt3594</name>
    <dbReference type="NCBI Taxonomy" id="1427578"/>
    <lineage>
        <taxon>Bacteria</taxon>
        <taxon>Bacillati</taxon>
        <taxon>Cyanobacteriota</taxon>
        <taxon>Cyanophyceae</taxon>
        <taxon>Oscillatoriophycideae</taxon>
        <taxon>Chroococcales</taxon>
        <taxon>Microcystaceae</taxon>
        <taxon>Pannus</taxon>
    </lineage>
</organism>
<keyword evidence="2" id="KW-0378">Hydrolase</keyword>
<reference evidence="2 3" key="1">
    <citation type="submission" date="2024-01" db="EMBL/GenBank/DDBJ databases">
        <title>Genomic insights into the taxonomy and metabolism of the cyanobacterium Pannus brasiliensis CCIBt3594.</title>
        <authorList>
            <person name="Machado M."/>
            <person name="Botero N.B."/>
            <person name="Andreote A.P.D."/>
            <person name="Feitosa A.M.T."/>
            <person name="Popin R."/>
            <person name="Sivonen K."/>
            <person name="Fiore M.F."/>
        </authorList>
    </citation>
    <scope>NUCLEOTIDE SEQUENCE [LARGE SCALE GENOMIC DNA]</scope>
    <source>
        <strain evidence="2 3">CCIBt3594</strain>
    </source>
</reference>
<name>A0AAW9QQZ2_9CHRO</name>
<keyword evidence="1" id="KW-1133">Transmembrane helix</keyword>
<dbReference type="AlphaFoldDB" id="A0AAW9QQZ2"/>
<dbReference type="Gene3D" id="3.40.50.10320">
    <property type="entry name" value="LmbE-like"/>
    <property type="match status" value="1"/>
</dbReference>
<dbReference type="EMBL" id="JBAFSM010000018">
    <property type="protein sequence ID" value="MEG3437635.1"/>
    <property type="molecule type" value="Genomic_DNA"/>
</dbReference>
<dbReference type="EC" id="3.5.1.-" evidence="2"/>
<evidence type="ECO:0000313" key="2">
    <source>
        <dbReference type="EMBL" id="MEG3437635.1"/>
    </source>
</evidence>